<dbReference type="Pfam" id="PF00378">
    <property type="entry name" value="ECH_1"/>
    <property type="match status" value="1"/>
</dbReference>
<dbReference type="PANTHER" id="PTHR11941:SF54">
    <property type="entry name" value="ENOYL-COA HYDRATASE, MITOCHONDRIAL"/>
    <property type="match status" value="1"/>
</dbReference>
<gene>
    <name evidence="2" type="ORF">SAMN05216188_108151</name>
</gene>
<sequence length="280" mass="29694">MPHPQPATCSNLRVSTGNGVAEIVLDNPPVNALGLTMMRELHTVLDALRNDPATKVIVFSSANPEFFIAHGDMNMAEQLDVLQEMAAQAPAGTNVFQAVGELLRHQPQVTIVKLTGKARGSGAEFVAAADMAFAAAETAGLGQVEGLMGIVPSGGATQYLRQRMGRNRALEILLTGDLFDATTAASYGWINRALPAAELDAYVARVARHIADLPEGVIAGMKATLPPEDLTEGFAREEAVWGALISRPETRQLMADAVAEGAQTPEGERDLEGLMRSLRG</sequence>
<dbReference type="STRING" id="402600.SAMN05216188_108151"/>
<proteinExistence type="predicted"/>
<accession>A0A1H9LY81</accession>
<name>A0A1H9LY81_9PSEU</name>
<feature type="region of interest" description="Disordered" evidence="1">
    <location>
        <begin position="259"/>
        <end position="280"/>
    </location>
</feature>
<evidence type="ECO:0000313" key="3">
    <source>
        <dbReference type="Proteomes" id="UP000199352"/>
    </source>
</evidence>
<organism evidence="2 3">
    <name type="scientific">Lentzea xinjiangensis</name>
    <dbReference type="NCBI Taxonomy" id="402600"/>
    <lineage>
        <taxon>Bacteria</taxon>
        <taxon>Bacillati</taxon>
        <taxon>Actinomycetota</taxon>
        <taxon>Actinomycetes</taxon>
        <taxon>Pseudonocardiales</taxon>
        <taxon>Pseudonocardiaceae</taxon>
        <taxon>Lentzea</taxon>
    </lineage>
</organism>
<evidence type="ECO:0000313" key="2">
    <source>
        <dbReference type="EMBL" id="SER16157.1"/>
    </source>
</evidence>
<dbReference type="Proteomes" id="UP000199352">
    <property type="component" value="Unassembled WGS sequence"/>
</dbReference>
<protein>
    <submittedName>
        <fullName evidence="2">Enoyl-CoA hydratase/carnithine racemase</fullName>
    </submittedName>
</protein>
<dbReference type="InterPro" id="IPR001753">
    <property type="entry name" value="Enoyl-CoA_hydra/iso"/>
</dbReference>
<dbReference type="CDD" id="cd06558">
    <property type="entry name" value="crotonase-like"/>
    <property type="match status" value="1"/>
</dbReference>
<reference evidence="3" key="1">
    <citation type="submission" date="2016-10" db="EMBL/GenBank/DDBJ databases">
        <authorList>
            <person name="Varghese N."/>
            <person name="Submissions S."/>
        </authorList>
    </citation>
    <scope>NUCLEOTIDE SEQUENCE [LARGE SCALE GENOMIC DNA]</scope>
    <source>
        <strain evidence="3">CGMCC 4.3525</strain>
    </source>
</reference>
<dbReference type="InterPro" id="IPR029045">
    <property type="entry name" value="ClpP/crotonase-like_dom_sf"/>
</dbReference>
<dbReference type="RefSeq" id="WP_089952477.1">
    <property type="nucleotide sequence ID" value="NZ_FOFR01000008.1"/>
</dbReference>
<dbReference type="SUPFAM" id="SSF52096">
    <property type="entry name" value="ClpP/crotonase"/>
    <property type="match status" value="1"/>
</dbReference>
<dbReference type="PANTHER" id="PTHR11941">
    <property type="entry name" value="ENOYL-COA HYDRATASE-RELATED"/>
    <property type="match status" value="1"/>
</dbReference>
<dbReference type="AlphaFoldDB" id="A0A1H9LY81"/>
<keyword evidence="3" id="KW-1185">Reference proteome</keyword>
<dbReference type="GO" id="GO:0006635">
    <property type="term" value="P:fatty acid beta-oxidation"/>
    <property type="evidence" value="ECO:0007669"/>
    <property type="project" value="TreeGrafter"/>
</dbReference>
<dbReference type="Gene3D" id="3.90.226.10">
    <property type="entry name" value="2-enoyl-CoA Hydratase, Chain A, domain 1"/>
    <property type="match status" value="1"/>
</dbReference>
<evidence type="ECO:0000256" key="1">
    <source>
        <dbReference type="SAM" id="MobiDB-lite"/>
    </source>
</evidence>
<dbReference type="EMBL" id="FOFR01000008">
    <property type="protein sequence ID" value="SER16157.1"/>
    <property type="molecule type" value="Genomic_DNA"/>
</dbReference>
<dbReference type="GO" id="GO:0003824">
    <property type="term" value="F:catalytic activity"/>
    <property type="evidence" value="ECO:0007669"/>
    <property type="project" value="UniProtKB-ARBA"/>
</dbReference>
<dbReference type="OrthoDB" id="9775794at2"/>